<dbReference type="RefSeq" id="WP_208633268.1">
    <property type="nucleotide sequence ID" value="NZ_CP059319.1"/>
</dbReference>
<evidence type="ECO:0000313" key="3">
    <source>
        <dbReference type="Proteomes" id="UP000664914"/>
    </source>
</evidence>
<reference evidence="2" key="1">
    <citation type="submission" date="2020-07" db="EMBL/GenBank/DDBJ databases">
        <authorList>
            <person name="Camacho E."/>
        </authorList>
    </citation>
    <scope>NUCLEOTIDE SEQUENCE</scope>
    <source>
        <strain evidence="2">MPO218</strain>
    </source>
</reference>
<feature type="region of interest" description="Disordered" evidence="1">
    <location>
        <begin position="63"/>
        <end position="88"/>
    </location>
</feature>
<evidence type="ECO:0000256" key="1">
    <source>
        <dbReference type="SAM" id="MobiDB-lite"/>
    </source>
</evidence>
<protein>
    <submittedName>
        <fullName evidence="2">DNA-binding protein</fullName>
    </submittedName>
</protein>
<keyword evidence="2" id="KW-0238">DNA-binding</keyword>
<name>A0A975D453_9SPHN</name>
<dbReference type="GO" id="GO:0003677">
    <property type="term" value="F:DNA binding"/>
    <property type="evidence" value="ECO:0007669"/>
    <property type="project" value="UniProtKB-KW"/>
</dbReference>
<dbReference type="AlphaFoldDB" id="A0A975D453"/>
<gene>
    <name evidence="2" type="ORF">HRJ34_02740</name>
</gene>
<accession>A0A975D453</accession>
<sequence length="88" mass="9626">MEQPVAVTTPRYLKTPDAAIHLGLSARTLEKHRCFGTGPVFRRLGGRIVYAIDDLDTWATLGTRRSTSDPGHGVVHPAKRLPAHSGLR</sequence>
<proteinExistence type="predicted"/>
<dbReference type="EMBL" id="CP059319">
    <property type="protein sequence ID" value="QTH22464.1"/>
    <property type="molecule type" value="Genomic_DNA"/>
</dbReference>
<evidence type="ECO:0000313" key="2">
    <source>
        <dbReference type="EMBL" id="QTH22464.1"/>
    </source>
</evidence>
<reference evidence="2" key="2">
    <citation type="submission" date="2021-04" db="EMBL/GenBank/DDBJ databases">
        <title>Isolation and genomic analysis of the ibuprofen-degrading bacterium Sphingomonas strain MPO218.</title>
        <authorList>
            <person name="Aulestia M."/>
            <person name="Flores A."/>
            <person name="Mangas E.L."/>
            <person name="Perez-Pulido A.J."/>
            <person name="Santero E."/>
            <person name="Camacho E.M."/>
        </authorList>
    </citation>
    <scope>NUCLEOTIDE SEQUENCE</scope>
    <source>
        <strain evidence="2">MPO218</strain>
    </source>
</reference>
<dbReference type="SUPFAM" id="SSF46955">
    <property type="entry name" value="Putative DNA-binding domain"/>
    <property type="match status" value="1"/>
</dbReference>
<dbReference type="Proteomes" id="UP000664914">
    <property type="component" value="Chromosome"/>
</dbReference>
<dbReference type="InterPro" id="IPR009061">
    <property type="entry name" value="DNA-bd_dom_put_sf"/>
</dbReference>
<feature type="compositionally biased region" description="Basic residues" evidence="1">
    <location>
        <begin position="77"/>
        <end position="88"/>
    </location>
</feature>
<organism evidence="2 3">
    <name type="scientific">Rhizorhabdus wittichii</name>
    <dbReference type="NCBI Taxonomy" id="160791"/>
    <lineage>
        <taxon>Bacteria</taxon>
        <taxon>Pseudomonadati</taxon>
        <taxon>Pseudomonadota</taxon>
        <taxon>Alphaproteobacteria</taxon>
        <taxon>Sphingomonadales</taxon>
        <taxon>Sphingomonadaceae</taxon>
        <taxon>Rhizorhabdus</taxon>
    </lineage>
</organism>